<reference evidence="3" key="3">
    <citation type="journal article" date="2019" name="Microbiol. Resour. Announc.">
        <title>Draft Genome Sequences of Type Strains of Gordonibacter faecihominis, Paraeggerthella hongkongensis, Parvibacter caecicola,Slackia equolifaciens, Slackia faecicanis, and Slackia isoflavoniconvertens.</title>
        <authorList>
            <person name="Danylec N."/>
            <person name="Stoll D.A."/>
            <person name="Dotsch A."/>
            <person name="Huch M."/>
        </authorList>
    </citation>
    <scope>NUCLEOTIDE SEQUENCE</scope>
    <source>
        <strain evidence="3">DSM 16107</strain>
    </source>
</reference>
<comment type="caution">
    <text evidence="3">The sequence shown here is derived from an EMBL/GenBank/DDBJ whole genome shotgun (WGS) entry which is preliminary data.</text>
</comment>
<dbReference type="OrthoDB" id="3171425at2"/>
<organism evidence="3 5">
    <name type="scientific">Eggerthella sinensis</name>
    <dbReference type="NCBI Taxonomy" id="242230"/>
    <lineage>
        <taxon>Bacteria</taxon>
        <taxon>Bacillati</taxon>
        <taxon>Actinomycetota</taxon>
        <taxon>Coriobacteriia</taxon>
        <taxon>Eggerthellales</taxon>
        <taxon>Eggerthellaceae</taxon>
        <taxon>Eggerthella</taxon>
    </lineage>
</organism>
<proteinExistence type="predicted"/>
<evidence type="ECO:0000313" key="3">
    <source>
        <dbReference type="EMBL" id="RNM42992.1"/>
    </source>
</evidence>
<dbReference type="Pfam" id="PF25309">
    <property type="entry name" value="ELLD"/>
    <property type="match status" value="2"/>
</dbReference>
<dbReference type="EMBL" id="QICC01000005">
    <property type="protein sequence ID" value="RNM42992.1"/>
    <property type="molecule type" value="Genomic_DNA"/>
</dbReference>
<accession>A0A3N0J305</accession>
<keyword evidence="4" id="KW-1185">Reference proteome</keyword>
<evidence type="ECO:0000259" key="1">
    <source>
        <dbReference type="Pfam" id="PF25309"/>
    </source>
</evidence>
<evidence type="ECO:0000313" key="5">
    <source>
        <dbReference type="Proteomes" id="UP000270112"/>
    </source>
</evidence>
<gene>
    <name evidence="2" type="ORF">C1876_08565</name>
    <name evidence="3" type="ORF">DMP09_02680</name>
</gene>
<feature type="domain" description="Endolysin-like" evidence="1">
    <location>
        <begin position="127"/>
        <end position="164"/>
    </location>
</feature>
<evidence type="ECO:0000313" key="2">
    <source>
        <dbReference type="EMBL" id="RDB68732.1"/>
    </source>
</evidence>
<dbReference type="Proteomes" id="UP000253817">
    <property type="component" value="Unassembled WGS sequence"/>
</dbReference>
<name>A0A3N0J305_9ACTN</name>
<feature type="domain" description="Endolysin-like" evidence="1">
    <location>
        <begin position="10"/>
        <end position="116"/>
    </location>
</feature>
<dbReference type="EMBL" id="PPTT01000013">
    <property type="protein sequence ID" value="RDB68732.1"/>
    <property type="molecule type" value="Genomic_DNA"/>
</dbReference>
<evidence type="ECO:0000313" key="4">
    <source>
        <dbReference type="Proteomes" id="UP000253817"/>
    </source>
</evidence>
<sequence>MAAPNEVAVRIMNHLVTHDGNNGHGYSQGSNRWGNGIRETLVIDGEAYSFAGGDRDCSSGVISAYEAAGVNCGGATYTGNMRSCMCSTGNFSWEPMSYTAQPGDVYLNERDHTAMCKTTVPDVLMQFSINENGDIIGGREGDQTGQESNTRPYYDYPWNGILRYIGEGSNDTPSYGTQDHSIPDLRYRVCSQAQGWLPEMVNHYDPSGSGDDYAGDGSPILYLAIDMPGWYQACTQRNGWLPAVRGYDASDREHGCAGDGSPVTAVRCYYETQNPAATGWLGIEYAVADVGCGFLPDMVDLRDAGGTADDFAGDGGVAGAFRARIVAL</sequence>
<dbReference type="Proteomes" id="UP000270112">
    <property type="component" value="Unassembled WGS sequence"/>
</dbReference>
<protein>
    <recommendedName>
        <fullName evidence="1">Endolysin-like domain-containing protein</fullName>
    </recommendedName>
</protein>
<reference evidence="5" key="2">
    <citation type="submission" date="2018-05" db="EMBL/GenBank/DDBJ databases">
        <title>Genome Sequencing of selected type strains of the family Eggerthellaceae.</title>
        <authorList>
            <person name="Danylec N."/>
            <person name="Stoll D.A."/>
            <person name="Doetsch A."/>
            <person name="Huch M."/>
        </authorList>
    </citation>
    <scope>NUCLEOTIDE SEQUENCE [LARGE SCALE GENOMIC DNA]</scope>
    <source>
        <strain evidence="5">DSM 16107</strain>
    </source>
</reference>
<dbReference type="RefSeq" id="WP_114546308.1">
    <property type="nucleotide sequence ID" value="NZ_PPTT01000013.1"/>
</dbReference>
<dbReference type="InterPro" id="IPR057370">
    <property type="entry name" value="ELLD"/>
</dbReference>
<reference evidence="2 4" key="1">
    <citation type="journal article" date="2018" name="Elife">
        <title>Discovery and characterization of a prevalent human gut bacterial enzyme sufficient for the inactivation of a family of plant toxins.</title>
        <authorList>
            <person name="Koppel N."/>
            <person name="Bisanz J.E."/>
            <person name="Pandelia M.E."/>
            <person name="Turnbaugh P.J."/>
            <person name="Balskus E.P."/>
        </authorList>
    </citation>
    <scope>NUCLEOTIDE SEQUENCE [LARGE SCALE GENOMIC DNA]</scope>
    <source>
        <strain evidence="2 4">DSM 16107</strain>
    </source>
</reference>
<dbReference type="AlphaFoldDB" id="A0A3N0J305"/>